<proteinExistence type="predicted"/>
<dbReference type="Gene3D" id="2.60.40.150">
    <property type="entry name" value="C2 domain"/>
    <property type="match status" value="1"/>
</dbReference>
<organism evidence="2 3">
    <name type="scientific">Erythroxylum novogranatense</name>
    <dbReference type="NCBI Taxonomy" id="1862640"/>
    <lineage>
        <taxon>Eukaryota</taxon>
        <taxon>Viridiplantae</taxon>
        <taxon>Streptophyta</taxon>
        <taxon>Embryophyta</taxon>
        <taxon>Tracheophyta</taxon>
        <taxon>Spermatophyta</taxon>
        <taxon>Magnoliopsida</taxon>
        <taxon>eudicotyledons</taxon>
        <taxon>Gunneridae</taxon>
        <taxon>Pentapetalae</taxon>
        <taxon>rosids</taxon>
        <taxon>fabids</taxon>
        <taxon>Malpighiales</taxon>
        <taxon>Erythroxylaceae</taxon>
        <taxon>Erythroxylum</taxon>
    </lineage>
</organism>
<comment type="caution">
    <text evidence="2">The sequence shown here is derived from an EMBL/GenBank/DDBJ whole genome shotgun (WGS) entry which is preliminary data.</text>
</comment>
<reference evidence="2 3" key="1">
    <citation type="submission" date="2021-09" db="EMBL/GenBank/DDBJ databases">
        <title>Genomic insights and catalytic innovation underlie evolution of tropane alkaloids biosynthesis.</title>
        <authorList>
            <person name="Wang Y.-J."/>
            <person name="Tian T."/>
            <person name="Huang J.-P."/>
            <person name="Huang S.-X."/>
        </authorList>
    </citation>
    <scope>NUCLEOTIDE SEQUENCE [LARGE SCALE GENOMIC DNA]</scope>
    <source>
        <strain evidence="2">KIB-2018</strain>
        <tissue evidence="2">Leaf</tissue>
    </source>
</reference>
<dbReference type="PANTHER" id="PTHR32246:SF17">
    <property type="entry name" value="BON1-ASSOCIATED PROTEIN 2"/>
    <property type="match status" value="1"/>
</dbReference>
<dbReference type="PANTHER" id="PTHR32246">
    <property type="entry name" value="INGRESSION PROTEIN FIC1"/>
    <property type="match status" value="1"/>
</dbReference>
<evidence type="ECO:0000259" key="1">
    <source>
        <dbReference type="PROSITE" id="PS50004"/>
    </source>
</evidence>
<name>A0AAV8SAC9_9ROSI</name>
<accession>A0AAV8SAC9</accession>
<dbReference type="SMART" id="SM00239">
    <property type="entry name" value="C2"/>
    <property type="match status" value="1"/>
</dbReference>
<dbReference type="AlphaFoldDB" id="A0AAV8SAC9"/>
<dbReference type="SUPFAM" id="SSF49562">
    <property type="entry name" value="C2 domain (Calcium/lipid-binding domain, CaLB)"/>
    <property type="match status" value="1"/>
</dbReference>
<feature type="domain" description="C2" evidence="1">
    <location>
        <begin position="1"/>
        <end position="103"/>
    </location>
</feature>
<protein>
    <recommendedName>
        <fullName evidence="1">C2 domain-containing protein</fullName>
    </recommendedName>
</protein>
<dbReference type="InterPro" id="IPR000008">
    <property type="entry name" value="C2_dom"/>
</dbReference>
<keyword evidence="3" id="KW-1185">Reference proteome</keyword>
<dbReference type="InterPro" id="IPR035892">
    <property type="entry name" value="C2_domain_sf"/>
</dbReference>
<dbReference type="Proteomes" id="UP001159364">
    <property type="component" value="Linkage Group LG12"/>
</dbReference>
<dbReference type="Pfam" id="PF00168">
    <property type="entry name" value="C2"/>
    <property type="match status" value="1"/>
</dbReference>
<sequence length="175" mass="19124">MAFLSLEITILSAENLCVNKKAVEKNSFVVVKVDPLNFYATRAESEGGCSPSWNEKLVMAMPMKAWFITLQVISKVGSAYRVIGGVNVPVSDFFGSHKTAENYAHLLSYRLKDEKCDKTGVINVSIKVSNKSRHLNKLRPCSPSSKPVVGLAVSEKNGYHGGVVMGIPMWCASRA</sequence>
<dbReference type="EMBL" id="JAIWQS010000012">
    <property type="protein sequence ID" value="KAJ8748981.1"/>
    <property type="molecule type" value="Genomic_DNA"/>
</dbReference>
<gene>
    <name evidence="2" type="ORF">K2173_013420</name>
</gene>
<evidence type="ECO:0000313" key="3">
    <source>
        <dbReference type="Proteomes" id="UP001159364"/>
    </source>
</evidence>
<dbReference type="PROSITE" id="PS50004">
    <property type="entry name" value="C2"/>
    <property type="match status" value="1"/>
</dbReference>
<evidence type="ECO:0000313" key="2">
    <source>
        <dbReference type="EMBL" id="KAJ8748981.1"/>
    </source>
</evidence>